<protein>
    <recommendedName>
        <fullName evidence="4">BrnA antitoxin of type II toxin-antitoxin system</fullName>
    </recommendedName>
</protein>
<accession>A0A845GUL6</accession>
<evidence type="ECO:0000313" key="2">
    <source>
        <dbReference type="EMBL" id="MYM97032.1"/>
    </source>
</evidence>
<evidence type="ECO:0008006" key="4">
    <source>
        <dbReference type="Google" id="ProtNLM"/>
    </source>
</evidence>
<reference evidence="2" key="1">
    <citation type="submission" date="2019-12" db="EMBL/GenBank/DDBJ databases">
        <title>Novel species isolated from a subtropical stream in China.</title>
        <authorList>
            <person name="Lu H."/>
        </authorList>
    </citation>
    <scope>NUCLEOTIDE SEQUENCE [LARGE SCALE GENOMIC DNA]</scope>
    <source>
        <strain evidence="2">FT81W</strain>
    </source>
</reference>
<dbReference type="Pfam" id="PF14384">
    <property type="entry name" value="BrnA_antitoxin"/>
    <property type="match status" value="1"/>
</dbReference>
<evidence type="ECO:0000313" key="3">
    <source>
        <dbReference type="Proteomes" id="UP000447355"/>
    </source>
</evidence>
<dbReference type="Proteomes" id="UP000447355">
    <property type="component" value="Unassembled WGS sequence"/>
</dbReference>
<name>A0A845GUL6_9BURK</name>
<sequence>MKRSTRTPQLDEDTRRAIARKAKALTLIMPTEEEDAAITKAALSDPDNPPATGAELGKLQPARRPRGRPALNVTKVPTSIRFDSLVLDAFKAFGPGWQTRINEVLLQYLIDTRQLIRFHATVQATAKEQRKPDEFLVVARDAVQAKEKLKQHLLASGREEAARERVVTVDVGNAAVRDLPVIM</sequence>
<proteinExistence type="predicted"/>
<gene>
    <name evidence="2" type="ORF">GTP90_24590</name>
</gene>
<dbReference type="AlphaFoldDB" id="A0A845GUL6"/>
<dbReference type="EMBL" id="WWCX01000060">
    <property type="protein sequence ID" value="MYM97032.1"/>
    <property type="molecule type" value="Genomic_DNA"/>
</dbReference>
<organism evidence="2 3">
    <name type="scientific">Duganella vulcania</name>
    <dbReference type="NCBI Taxonomy" id="2692166"/>
    <lineage>
        <taxon>Bacteria</taxon>
        <taxon>Pseudomonadati</taxon>
        <taxon>Pseudomonadota</taxon>
        <taxon>Betaproteobacteria</taxon>
        <taxon>Burkholderiales</taxon>
        <taxon>Oxalobacteraceae</taxon>
        <taxon>Telluria group</taxon>
        <taxon>Duganella</taxon>
    </lineage>
</organism>
<feature type="region of interest" description="Disordered" evidence="1">
    <location>
        <begin position="42"/>
        <end position="70"/>
    </location>
</feature>
<evidence type="ECO:0000256" key="1">
    <source>
        <dbReference type="SAM" id="MobiDB-lite"/>
    </source>
</evidence>
<comment type="caution">
    <text evidence="2">The sequence shown here is derived from an EMBL/GenBank/DDBJ whole genome shotgun (WGS) entry which is preliminary data.</text>
</comment>
<dbReference type="InterPro" id="IPR025528">
    <property type="entry name" value="BrnA_antitoxin"/>
</dbReference>